<dbReference type="STRING" id="157652.A0A371F7S9"/>
<organism evidence="3 4">
    <name type="scientific">Mucuna pruriens</name>
    <name type="common">Velvet bean</name>
    <name type="synonym">Dolichos pruriens</name>
    <dbReference type="NCBI Taxonomy" id="157652"/>
    <lineage>
        <taxon>Eukaryota</taxon>
        <taxon>Viridiplantae</taxon>
        <taxon>Streptophyta</taxon>
        <taxon>Embryophyta</taxon>
        <taxon>Tracheophyta</taxon>
        <taxon>Spermatophyta</taxon>
        <taxon>Magnoliopsida</taxon>
        <taxon>eudicotyledons</taxon>
        <taxon>Gunneridae</taxon>
        <taxon>Pentapetalae</taxon>
        <taxon>rosids</taxon>
        <taxon>fabids</taxon>
        <taxon>Fabales</taxon>
        <taxon>Fabaceae</taxon>
        <taxon>Papilionoideae</taxon>
        <taxon>50 kb inversion clade</taxon>
        <taxon>NPAAA clade</taxon>
        <taxon>indigoferoid/millettioid clade</taxon>
        <taxon>Phaseoleae</taxon>
        <taxon>Mucuna</taxon>
    </lineage>
</organism>
<keyword evidence="4" id="KW-1185">Reference proteome</keyword>
<dbReference type="PANTHER" id="PTHR11439">
    <property type="entry name" value="GAG-POL-RELATED RETROTRANSPOSON"/>
    <property type="match status" value="1"/>
</dbReference>
<dbReference type="Pfam" id="PF07727">
    <property type="entry name" value="RVT_2"/>
    <property type="match status" value="1"/>
</dbReference>
<accession>A0A371F7S9</accession>
<dbReference type="InterPro" id="IPR013103">
    <property type="entry name" value="RVT_2"/>
</dbReference>
<evidence type="ECO:0000256" key="1">
    <source>
        <dbReference type="SAM" id="MobiDB-lite"/>
    </source>
</evidence>
<dbReference type="OrthoDB" id="1922643at2759"/>
<dbReference type="EMBL" id="QJKJ01010207">
    <property type="protein sequence ID" value="RDX74345.1"/>
    <property type="molecule type" value="Genomic_DNA"/>
</dbReference>
<dbReference type="AlphaFoldDB" id="A0A371F7S9"/>
<feature type="compositionally biased region" description="Basic and acidic residues" evidence="1">
    <location>
        <begin position="249"/>
        <end position="258"/>
    </location>
</feature>
<evidence type="ECO:0000313" key="3">
    <source>
        <dbReference type="EMBL" id="RDX74345.1"/>
    </source>
</evidence>
<protein>
    <submittedName>
        <fullName evidence="3">Mitochondrial protein</fullName>
    </submittedName>
</protein>
<evidence type="ECO:0000259" key="2">
    <source>
        <dbReference type="Pfam" id="PF07727"/>
    </source>
</evidence>
<dbReference type="Proteomes" id="UP000257109">
    <property type="component" value="Unassembled WGS sequence"/>
</dbReference>
<evidence type="ECO:0000313" key="4">
    <source>
        <dbReference type="Proteomes" id="UP000257109"/>
    </source>
</evidence>
<dbReference type="CDD" id="cd09272">
    <property type="entry name" value="RNase_HI_RT_Ty1"/>
    <property type="match status" value="1"/>
</dbReference>
<name>A0A371F7S9_MUCPR</name>
<proteinExistence type="predicted"/>
<feature type="domain" description="Reverse transcriptase Ty1/copia-type" evidence="2">
    <location>
        <begin position="3"/>
        <end position="59"/>
    </location>
</feature>
<sequence length="272" mass="31011">MIKFKKSMIQAFDMTDLGKMRFFLGIEVLQKPRGIFVCQQKYANDVLKKFAMFESKPVKSLIVPGSKINKDVDGIIVDNTYFKQIVRSLIYLAATRPDIMFNVSLISRYMSKPTELHLQAAKRILLYLKGTTSYEIVYKKGEEENLLAFTDSDYAGDEDDFKSTSSYVFLLSSGAVSWMSKKQPIVTLSSTEAEFVVVAANACQAMLYNSLFEINKATQFCTSSNTYTFYSYTRREDKDLRRVAKKIPSRHEDKDLRKAANKRSPPGSKTKT</sequence>
<feature type="non-terminal residue" evidence="3">
    <location>
        <position position="1"/>
    </location>
</feature>
<feature type="region of interest" description="Disordered" evidence="1">
    <location>
        <begin position="241"/>
        <end position="272"/>
    </location>
</feature>
<dbReference type="PANTHER" id="PTHR11439:SF517">
    <property type="entry name" value="CYSTEINE-RICH RLK (RECEPTOR-LIKE PROTEIN KINASE) 8"/>
    <property type="match status" value="1"/>
</dbReference>
<gene>
    <name evidence="3" type="ORF">CR513_45926</name>
</gene>
<reference evidence="3" key="1">
    <citation type="submission" date="2018-05" db="EMBL/GenBank/DDBJ databases">
        <title>Draft genome of Mucuna pruriens seed.</title>
        <authorList>
            <person name="Nnadi N.E."/>
            <person name="Vos R."/>
            <person name="Hasami M.H."/>
            <person name="Devisetty U.K."/>
            <person name="Aguiy J.C."/>
        </authorList>
    </citation>
    <scope>NUCLEOTIDE SEQUENCE [LARGE SCALE GENOMIC DNA]</scope>
    <source>
        <strain evidence="3">JCA_2017</strain>
    </source>
</reference>
<comment type="caution">
    <text evidence="3">The sequence shown here is derived from an EMBL/GenBank/DDBJ whole genome shotgun (WGS) entry which is preliminary data.</text>
</comment>